<protein>
    <submittedName>
        <fullName evidence="3">Uncharacterized protein</fullName>
    </submittedName>
</protein>
<gene>
    <name evidence="3" type="ORF">LCGC14_1719900</name>
</gene>
<dbReference type="CDD" id="cd02440">
    <property type="entry name" value="AdoMet_MTases"/>
    <property type="match status" value="1"/>
</dbReference>
<dbReference type="GO" id="GO:0008757">
    <property type="term" value="F:S-adenosylmethionine-dependent methyltransferase activity"/>
    <property type="evidence" value="ECO:0007669"/>
    <property type="project" value="InterPro"/>
</dbReference>
<dbReference type="SUPFAM" id="SSF53335">
    <property type="entry name" value="S-adenosyl-L-methionine-dependent methyltransferases"/>
    <property type="match status" value="1"/>
</dbReference>
<reference evidence="3" key="1">
    <citation type="journal article" date="2015" name="Nature">
        <title>Complex archaea that bridge the gap between prokaryotes and eukaryotes.</title>
        <authorList>
            <person name="Spang A."/>
            <person name="Saw J.H."/>
            <person name="Jorgensen S.L."/>
            <person name="Zaremba-Niedzwiedzka K."/>
            <person name="Martijn J."/>
            <person name="Lind A.E."/>
            <person name="van Eijk R."/>
            <person name="Schleper C."/>
            <person name="Guy L."/>
            <person name="Ettema T.J."/>
        </authorList>
    </citation>
    <scope>NUCLEOTIDE SEQUENCE</scope>
</reference>
<dbReference type="InterPro" id="IPR029063">
    <property type="entry name" value="SAM-dependent_MTases_sf"/>
</dbReference>
<proteinExistence type="predicted"/>
<dbReference type="PANTHER" id="PTHR43464">
    <property type="entry name" value="METHYLTRANSFERASE"/>
    <property type="match status" value="1"/>
</dbReference>
<dbReference type="PANTHER" id="PTHR43464:SF78">
    <property type="entry name" value="SLR1117 PROTEIN"/>
    <property type="match status" value="1"/>
</dbReference>
<name>A0A0F9HD14_9ZZZZ</name>
<organism evidence="3">
    <name type="scientific">marine sediment metagenome</name>
    <dbReference type="NCBI Taxonomy" id="412755"/>
    <lineage>
        <taxon>unclassified sequences</taxon>
        <taxon>metagenomes</taxon>
        <taxon>ecological metagenomes</taxon>
    </lineage>
</organism>
<dbReference type="Gene3D" id="3.40.50.150">
    <property type="entry name" value="Vaccinia Virus protein VP39"/>
    <property type="match status" value="1"/>
</dbReference>
<evidence type="ECO:0000313" key="3">
    <source>
        <dbReference type="EMBL" id="KKM12620.1"/>
    </source>
</evidence>
<dbReference type="Pfam" id="PF08241">
    <property type="entry name" value="Methyltransf_11"/>
    <property type="match status" value="1"/>
</dbReference>
<evidence type="ECO:0000259" key="1">
    <source>
        <dbReference type="Pfam" id="PF06381"/>
    </source>
</evidence>
<accession>A0A0F9HD14</accession>
<dbReference type="Pfam" id="PF06381">
    <property type="entry name" value="Phage_portal_3"/>
    <property type="match status" value="1"/>
</dbReference>
<dbReference type="InterPro" id="IPR024459">
    <property type="entry name" value="Acb1-like_N"/>
</dbReference>
<comment type="caution">
    <text evidence="3">The sequence shown here is derived from an EMBL/GenBank/DDBJ whole genome shotgun (WGS) entry which is preliminary data.</text>
</comment>
<dbReference type="AlphaFoldDB" id="A0A0F9HD14"/>
<sequence length="695" mass="78559">MVRTAPRKTNGQPQVYTQSQMMAFASELVGRANLAAKLGFQYGGNRDIYQALGYDLDITYTMYAARYDRQDIAKAVIDRPVNYTWKGPLVISEAGDDEETALEKEWKKLEKELKLKSKFIRLDKLSSIGNYGVLLLGFDDIKIQEDWKKPVTAGTRKLKYVKPLGEGHAKIQTYVSETKDERYGMVELYDIEFINPGSTTTTSFHAHHTRILHVVPEMLESETEGVPVLKAIWNRLMDLDKLQGGSAEMFWRGARPGYQGILDKDVQVSTKTEKGLQDQFDEYENNQRRFIFNEGIEYKALEMQVANPDKHIDVQIQMISARTGIPKRILTGSERGELASSQDETGWLNVIQTRRDDVEFSIIRPFIDICIKYKILPKPSTEEYQVGWLDLFAPSDKDKAEVGKIRADALAVYAKDPLAQMILPPEAFFEWFLGLDETQREKIKELSDAALQEEMQAIAEEIKNRPKPGEEPIEEEIVPKKKIVRRGTKSSITAQMTASTVDWKKVYEDGGAHWMDDLQPSQFAQEFAEQLVEEGKTSLLEIGSANGKDSILFTIAGLNVTGIDIVPEAVEVALENAERVGVSVDFQEGNVEALTFSDESFDAVYSLSVLHSTNMDISVSEIARVLKSNGMVSIFIYSDTKKIDGTEKVFTTLDEFIELFKRSGFEIEDLYTTQEEEYDDAGEKHAIIAIKAKKI</sequence>
<dbReference type="EMBL" id="LAZR01015460">
    <property type="protein sequence ID" value="KKM12620.1"/>
    <property type="molecule type" value="Genomic_DNA"/>
</dbReference>
<feature type="domain" description="Anti-CBASS protein Acb1-like N-terminal" evidence="1">
    <location>
        <begin position="63"/>
        <end position="410"/>
    </location>
</feature>
<feature type="domain" description="Methyltransferase type 11" evidence="2">
    <location>
        <begin position="540"/>
        <end position="633"/>
    </location>
</feature>
<dbReference type="InterPro" id="IPR013216">
    <property type="entry name" value="Methyltransf_11"/>
</dbReference>
<evidence type="ECO:0000259" key="2">
    <source>
        <dbReference type="Pfam" id="PF08241"/>
    </source>
</evidence>